<evidence type="ECO:0000256" key="2">
    <source>
        <dbReference type="ARBA" id="ARBA00023136"/>
    </source>
</evidence>
<dbReference type="PANTHER" id="PTHR22550">
    <property type="entry name" value="SPORE GERMINATION PROTEIN"/>
    <property type="match status" value="1"/>
</dbReference>
<evidence type="ECO:0000313" key="4">
    <source>
        <dbReference type="EMBL" id="MBB3150023.1"/>
    </source>
</evidence>
<comment type="similarity">
    <text evidence="1">Belongs to the GerABKA family.</text>
</comment>
<dbReference type="InterPro" id="IPR050768">
    <property type="entry name" value="UPF0353/GerABKA_families"/>
</dbReference>
<evidence type="ECO:0008006" key="6">
    <source>
        <dbReference type="Google" id="ProtNLM"/>
    </source>
</evidence>
<dbReference type="PANTHER" id="PTHR22550:SF5">
    <property type="entry name" value="LEUCINE ZIPPER PROTEIN 4"/>
    <property type="match status" value="1"/>
</dbReference>
<sequence>MDNPKTAVNTLTQMIHALQKSSDFKTNTIALPYQEIFISYFITLIDETKLQESLILILQRRSSESPIRSTEELLPLIPIHELEITDCLEVIHQKLFKGYVVIRLNEDDQKCALVHIPNQIGFRNSNDTENEFSVVGPKVGFIEDLDTNIHLLRLQINVPSLIVKEMTIGSMSHTRVAILYIDGITNEEIVSRIEKRLKEIDFDIVFDSSQLDQIIADNSNTPFPLFMSTERRDRVVYSLISGQVAFISDGSPYFITGPSTLFDFFISPEDYYLPWILGSFFRLIRIFGVIFSLFASALYVGVMTFHYEVVPHSLLGPLIYSRINVPFTPLLEVLFLEITIEFLREAGARLPTKIGQTLGIVGGIIIGQAAVEAALTSNILIIIVSLSALASFATPIYKMANTIRFLRFPIIVLASIWGGLGIFIGVCFLLVHITRLKSLGFPYTVPIYPFRAAGFKDSFLRLPYQINHSRPSYLRPKLLQRYKPKDVKKHKQEWDEN</sequence>
<reference evidence="4 5" key="1">
    <citation type="submission" date="2020-08" db="EMBL/GenBank/DDBJ databases">
        <title>Genomic Encyclopedia of Type Strains, Phase III (KMG-III): the genomes of soil and plant-associated and newly described type strains.</title>
        <authorList>
            <person name="Whitman W."/>
        </authorList>
    </citation>
    <scope>NUCLEOTIDE SEQUENCE [LARGE SCALE GENOMIC DNA]</scope>
    <source>
        <strain evidence="4 5">CECT 8234</strain>
    </source>
</reference>
<feature type="transmembrane region" description="Helical" evidence="3">
    <location>
        <begin position="409"/>
        <end position="433"/>
    </location>
</feature>
<name>A0A7W5G879_9BACL</name>
<dbReference type="GO" id="GO:0009847">
    <property type="term" value="P:spore germination"/>
    <property type="evidence" value="ECO:0007669"/>
    <property type="project" value="InterPro"/>
</dbReference>
<dbReference type="Proteomes" id="UP000518605">
    <property type="component" value="Unassembled WGS sequence"/>
</dbReference>
<evidence type="ECO:0000313" key="5">
    <source>
        <dbReference type="Proteomes" id="UP000518605"/>
    </source>
</evidence>
<keyword evidence="3" id="KW-0812">Transmembrane</keyword>
<dbReference type="RefSeq" id="WP_183557244.1">
    <property type="nucleotide sequence ID" value="NZ_CBCSLB010000001.1"/>
</dbReference>
<dbReference type="AlphaFoldDB" id="A0A7W5G879"/>
<feature type="transmembrane region" description="Helical" evidence="3">
    <location>
        <begin position="377"/>
        <end position="397"/>
    </location>
</feature>
<accession>A0A7W5G879</accession>
<organism evidence="4 5">
    <name type="scientific">Paenibacillus endophyticus</name>
    <dbReference type="NCBI Taxonomy" id="1294268"/>
    <lineage>
        <taxon>Bacteria</taxon>
        <taxon>Bacillati</taxon>
        <taxon>Bacillota</taxon>
        <taxon>Bacilli</taxon>
        <taxon>Bacillales</taxon>
        <taxon>Paenibacillaceae</taxon>
        <taxon>Paenibacillus</taxon>
    </lineage>
</organism>
<keyword evidence="3" id="KW-1133">Transmembrane helix</keyword>
<dbReference type="EMBL" id="JACHXW010000001">
    <property type="protein sequence ID" value="MBB3150023.1"/>
    <property type="molecule type" value="Genomic_DNA"/>
</dbReference>
<feature type="transmembrane region" description="Helical" evidence="3">
    <location>
        <begin position="283"/>
        <end position="307"/>
    </location>
</feature>
<dbReference type="GO" id="GO:0016020">
    <property type="term" value="C:membrane"/>
    <property type="evidence" value="ECO:0007669"/>
    <property type="project" value="InterPro"/>
</dbReference>
<protein>
    <recommendedName>
        <fullName evidence="6">Spore germination protein</fullName>
    </recommendedName>
</protein>
<keyword evidence="2 3" id="KW-0472">Membrane</keyword>
<dbReference type="InterPro" id="IPR004995">
    <property type="entry name" value="Spore_Ger"/>
</dbReference>
<comment type="caution">
    <text evidence="4">The sequence shown here is derived from an EMBL/GenBank/DDBJ whole genome shotgun (WGS) entry which is preliminary data.</text>
</comment>
<dbReference type="PIRSF" id="PIRSF005690">
    <property type="entry name" value="GerBA"/>
    <property type="match status" value="1"/>
</dbReference>
<proteinExistence type="inferred from homology"/>
<evidence type="ECO:0000256" key="3">
    <source>
        <dbReference type="SAM" id="Phobius"/>
    </source>
</evidence>
<evidence type="ECO:0000256" key="1">
    <source>
        <dbReference type="ARBA" id="ARBA00005278"/>
    </source>
</evidence>
<dbReference type="Pfam" id="PF03323">
    <property type="entry name" value="GerA"/>
    <property type="match status" value="1"/>
</dbReference>
<keyword evidence="5" id="KW-1185">Reference proteome</keyword>
<gene>
    <name evidence="4" type="ORF">FHS16_000055</name>
</gene>